<accession>A0ABX3AUZ2</accession>
<reference evidence="1 2" key="1">
    <citation type="journal article" date="2012" name="Science">
        <title>Ecological populations of bacteria act as socially cohesive units of antibiotic production and resistance.</title>
        <authorList>
            <person name="Cordero O.X."/>
            <person name="Wildschutte H."/>
            <person name="Kirkup B."/>
            <person name="Proehl S."/>
            <person name="Ngo L."/>
            <person name="Hussain F."/>
            <person name="Le Roux F."/>
            <person name="Mincer T."/>
            <person name="Polz M.F."/>
        </authorList>
    </citation>
    <scope>NUCLEOTIDE SEQUENCE [LARGE SCALE GENOMIC DNA]</scope>
    <source>
        <strain evidence="1 2">5S-186</strain>
    </source>
</reference>
<sequence length="192" mass="22175">MNTKEQAPILPEQKPPWWMDGVTLSEKIKEPYFMAKGIQALFQTVRTWLLFPLQQSDPMVCSLAVLNLLAWERDITRFSGEPLALYRKRVKFAFVNAKDAGEVAGFKRIFTRLGIGHVEVKERLVERDFDIISIQLSDDQLAVNNILLGQIIAYYGRTCRRYEFEVLSPVSFEFTAQPLHWDHAITVAELKE</sequence>
<name>A0ABX3AUZ2_ALILO</name>
<dbReference type="InterPro" id="IPR006521">
    <property type="entry name" value="Tail_protein_I"/>
</dbReference>
<protein>
    <submittedName>
        <fullName evidence="1">Phage tail protein</fullName>
    </submittedName>
</protein>
<evidence type="ECO:0000313" key="1">
    <source>
        <dbReference type="EMBL" id="OEF12752.1"/>
    </source>
</evidence>
<keyword evidence="2" id="KW-1185">Reference proteome</keyword>
<evidence type="ECO:0000313" key="2">
    <source>
        <dbReference type="Proteomes" id="UP000095059"/>
    </source>
</evidence>
<proteinExistence type="predicted"/>
<dbReference type="RefSeq" id="WP_017020806.1">
    <property type="nucleotide sequence ID" value="NZ_AJYJ02000091.1"/>
</dbReference>
<dbReference type="Proteomes" id="UP000095059">
    <property type="component" value="Unassembled WGS sequence"/>
</dbReference>
<dbReference type="Pfam" id="PF09684">
    <property type="entry name" value="Tail_P2_I"/>
    <property type="match status" value="1"/>
</dbReference>
<gene>
    <name evidence="1" type="ORF">A1Q5_08530</name>
</gene>
<organism evidence="1 2">
    <name type="scientific">Aliivibrio logei 5S-186</name>
    <dbReference type="NCBI Taxonomy" id="626086"/>
    <lineage>
        <taxon>Bacteria</taxon>
        <taxon>Pseudomonadati</taxon>
        <taxon>Pseudomonadota</taxon>
        <taxon>Gammaproteobacteria</taxon>
        <taxon>Vibrionales</taxon>
        <taxon>Vibrionaceae</taxon>
        <taxon>Aliivibrio</taxon>
    </lineage>
</organism>
<dbReference type="EMBL" id="AJYJ02000091">
    <property type="protein sequence ID" value="OEF12752.1"/>
    <property type="molecule type" value="Genomic_DNA"/>
</dbReference>
<comment type="caution">
    <text evidence="1">The sequence shown here is derived from an EMBL/GenBank/DDBJ whole genome shotgun (WGS) entry which is preliminary data.</text>
</comment>